<evidence type="ECO:0000256" key="1">
    <source>
        <dbReference type="ARBA" id="ARBA00005562"/>
    </source>
</evidence>
<accession>A0ABD0QER3</accession>
<organism evidence="3 4">
    <name type="scientific">Cirrhinus mrigala</name>
    <name type="common">Mrigala</name>
    <dbReference type="NCBI Taxonomy" id="683832"/>
    <lineage>
        <taxon>Eukaryota</taxon>
        <taxon>Metazoa</taxon>
        <taxon>Chordata</taxon>
        <taxon>Craniata</taxon>
        <taxon>Vertebrata</taxon>
        <taxon>Euteleostomi</taxon>
        <taxon>Actinopterygii</taxon>
        <taxon>Neopterygii</taxon>
        <taxon>Teleostei</taxon>
        <taxon>Ostariophysi</taxon>
        <taxon>Cypriniformes</taxon>
        <taxon>Cyprinidae</taxon>
        <taxon>Labeoninae</taxon>
        <taxon>Labeonini</taxon>
        <taxon>Cirrhinus</taxon>
    </lineage>
</organism>
<evidence type="ECO:0000313" key="4">
    <source>
        <dbReference type="Proteomes" id="UP001529510"/>
    </source>
</evidence>
<evidence type="ECO:0000259" key="2">
    <source>
        <dbReference type="PROSITE" id="PS50061"/>
    </source>
</evidence>
<proteinExistence type="inferred from homology"/>
<dbReference type="InterPro" id="IPR036390">
    <property type="entry name" value="WH_DNA-bd_sf"/>
</dbReference>
<dbReference type="EMBL" id="JAMKFB020000009">
    <property type="protein sequence ID" value="KAL0184565.1"/>
    <property type="molecule type" value="Genomic_DNA"/>
</dbReference>
<sequence>YYYDGDMISKVQGKRFVYKFVCDLRTLIGYSAAELNSLVTECEQKKLARVQLHGLGQPVNTVTLATATGQPVTTRKTVEEGVACHSQPIRRQV</sequence>
<dbReference type="PROSITE" id="PS50061">
    <property type="entry name" value="ETS_DOMAIN_3"/>
    <property type="match status" value="1"/>
</dbReference>
<keyword evidence="4" id="KW-1185">Reference proteome</keyword>
<comment type="similarity">
    <text evidence="1">Belongs to the ETS family.</text>
</comment>
<protein>
    <recommendedName>
        <fullName evidence="2">ETS domain-containing protein</fullName>
    </recommendedName>
</protein>
<reference evidence="3 4" key="1">
    <citation type="submission" date="2024-05" db="EMBL/GenBank/DDBJ databases">
        <title>Genome sequencing and assembly of Indian major carp, Cirrhinus mrigala (Hamilton, 1822).</title>
        <authorList>
            <person name="Mohindra V."/>
            <person name="Chowdhury L.M."/>
            <person name="Lal K."/>
            <person name="Jena J.K."/>
        </authorList>
    </citation>
    <scope>NUCLEOTIDE SEQUENCE [LARGE SCALE GENOMIC DNA]</scope>
    <source>
        <strain evidence="3">CM1030</strain>
        <tissue evidence="3">Blood</tissue>
    </source>
</reference>
<name>A0ABD0QER3_CIRMR</name>
<feature type="non-terminal residue" evidence="3">
    <location>
        <position position="1"/>
    </location>
</feature>
<evidence type="ECO:0000313" key="3">
    <source>
        <dbReference type="EMBL" id="KAL0184565.1"/>
    </source>
</evidence>
<dbReference type="InterPro" id="IPR000418">
    <property type="entry name" value="Ets_dom"/>
</dbReference>
<dbReference type="InterPro" id="IPR036388">
    <property type="entry name" value="WH-like_DNA-bd_sf"/>
</dbReference>
<comment type="caution">
    <text evidence="3">The sequence shown here is derived from an EMBL/GenBank/DDBJ whole genome shotgun (WGS) entry which is preliminary data.</text>
</comment>
<feature type="domain" description="ETS" evidence="2">
    <location>
        <begin position="1"/>
        <end position="21"/>
    </location>
</feature>
<gene>
    <name evidence="3" type="ORF">M9458_020261</name>
</gene>
<dbReference type="Proteomes" id="UP001529510">
    <property type="component" value="Unassembled WGS sequence"/>
</dbReference>
<dbReference type="AlphaFoldDB" id="A0ABD0QER3"/>
<dbReference type="SUPFAM" id="SSF46785">
    <property type="entry name" value="Winged helix' DNA-binding domain"/>
    <property type="match status" value="1"/>
</dbReference>
<dbReference type="Gene3D" id="1.10.10.10">
    <property type="entry name" value="Winged helix-like DNA-binding domain superfamily/Winged helix DNA-binding domain"/>
    <property type="match status" value="1"/>
</dbReference>